<feature type="transmembrane region" description="Helical" evidence="6">
    <location>
        <begin position="122"/>
        <end position="148"/>
    </location>
</feature>
<dbReference type="Pfam" id="PF02653">
    <property type="entry name" value="BPD_transp_2"/>
    <property type="match status" value="1"/>
</dbReference>
<dbReference type="EMBL" id="LHXL01000044">
    <property type="protein sequence ID" value="KXA89301.1"/>
    <property type="molecule type" value="Genomic_DNA"/>
</dbReference>
<keyword evidence="5 6" id="KW-0472">Membrane</keyword>
<reference evidence="7 8" key="1">
    <citation type="journal article" date="2016" name="Sci. Rep.">
        <title>Metabolic traits of an uncultured archaeal lineage -MSBL1- from brine pools of the Red Sea.</title>
        <authorList>
            <person name="Mwirichia R."/>
            <person name="Alam I."/>
            <person name="Rashid M."/>
            <person name="Vinu M."/>
            <person name="Ba-Alawi W."/>
            <person name="Anthony Kamau A."/>
            <person name="Kamanda Ngugi D."/>
            <person name="Goker M."/>
            <person name="Klenk H.P."/>
            <person name="Bajic V."/>
            <person name="Stingl U."/>
        </authorList>
    </citation>
    <scope>NUCLEOTIDE SEQUENCE [LARGE SCALE GENOMIC DNA]</scope>
    <source>
        <strain evidence="7">SCGC-AAA259D14</strain>
    </source>
</reference>
<dbReference type="PANTHER" id="PTHR30482">
    <property type="entry name" value="HIGH-AFFINITY BRANCHED-CHAIN AMINO ACID TRANSPORT SYSTEM PERMEASE"/>
    <property type="match status" value="1"/>
</dbReference>
<feature type="transmembrane region" description="Helical" evidence="6">
    <location>
        <begin position="249"/>
        <end position="279"/>
    </location>
</feature>
<evidence type="ECO:0000256" key="1">
    <source>
        <dbReference type="ARBA" id="ARBA00004651"/>
    </source>
</evidence>
<dbReference type="GO" id="GO:0005886">
    <property type="term" value="C:plasma membrane"/>
    <property type="evidence" value="ECO:0007669"/>
    <property type="project" value="UniProtKB-SubCell"/>
</dbReference>
<proteinExistence type="predicted"/>
<dbReference type="CDD" id="cd06581">
    <property type="entry name" value="TM_PBP1_LivM_like"/>
    <property type="match status" value="1"/>
</dbReference>
<evidence type="ECO:0000256" key="2">
    <source>
        <dbReference type="ARBA" id="ARBA00022475"/>
    </source>
</evidence>
<evidence type="ECO:0000313" key="7">
    <source>
        <dbReference type="EMBL" id="KXA89301.1"/>
    </source>
</evidence>
<feature type="transmembrane region" description="Helical" evidence="6">
    <location>
        <begin position="56"/>
        <end position="75"/>
    </location>
</feature>
<keyword evidence="2" id="KW-1003">Cell membrane</keyword>
<name>A0A133U545_9EURY</name>
<evidence type="ECO:0008006" key="9">
    <source>
        <dbReference type="Google" id="ProtNLM"/>
    </source>
</evidence>
<dbReference type="InterPro" id="IPR043428">
    <property type="entry name" value="LivM-like"/>
</dbReference>
<dbReference type="Proteomes" id="UP000070589">
    <property type="component" value="Unassembled WGS sequence"/>
</dbReference>
<feature type="transmembrane region" description="Helical" evidence="6">
    <location>
        <begin position="169"/>
        <end position="187"/>
    </location>
</feature>
<dbReference type="InterPro" id="IPR001851">
    <property type="entry name" value="ABC_transp_permease"/>
</dbReference>
<keyword evidence="3 6" id="KW-0812">Transmembrane</keyword>
<evidence type="ECO:0000256" key="5">
    <source>
        <dbReference type="ARBA" id="ARBA00023136"/>
    </source>
</evidence>
<feature type="transmembrane region" description="Helical" evidence="6">
    <location>
        <begin position="30"/>
        <end position="50"/>
    </location>
</feature>
<protein>
    <recommendedName>
        <fullName evidence="9">Branched-chain amino acid ABC transporter permease</fullName>
    </recommendedName>
</protein>
<feature type="transmembrane region" description="Helical" evidence="6">
    <location>
        <begin position="6"/>
        <end position="23"/>
    </location>
</feature>
<feature type="transmembrane region" description="Helical" evidence="6">
    <location>
        <begin position="96"/>
        <end position="116"/>
    </location>
</feature>
<dbReference type="GO" id="GO:0015658">
    <property type="term" value="F:branched-chain amino acid transmembrane transporter activity"/>
    <property type="evidence" value="ECO:0007669"/>
    <property type="project" value="InterPro"/>
</dbReference>
<accession>A0A133U545</accession>
<sequence>MRTTKGKIAIGLFAILFLLPLFLSRTYLGILGLTFLFVIIVVSWDLLVGYSGQLNLGHTLFVGFGAYTAGLLFLQERFEVYELTAWLTGIPDIPKPVLVIIGGIIAALVGIGTGVICLRLKGFYLGLVTAVLPLIFMQAAGILAPLTGSYEGFTIGLKGALHPSPAGRYYYALIAMIISLGTIYYIINSRWGLIFESIRDNENLARSAGINTLKYKLLVFSLSAFFAGIAGGLWVFYEYTVGTHLVHIPLMLLVILGAVLGGTGTFYGPIIGGFIVYILKMWVFQDLVKFLPLDLPPEMPLFILLIILILTFPEGIIAKIKDII</sequence>
<comment type="caution">
    <text evidence="7">The sequence shown here is derived from an EMBL/GenBank/DDBJ whole genome shotgun (WGS) entry which is preliminary data.</text>
</comment>
<gene>
    <name evidence="7" type="ORF">AKJ62_03415</name>
</gene>
<organism evidence="7 8">
    <name type="scientific">candidate division MSBL1 archaeon SCGC-AAA259D14</name>
    <dbReference type="NCBI Taxonomy" id="1698261"/>
    <lineage>
        <taxon>Archaea</taxon>
        <taxon>Methanobacteriati</taxon>
        <taxon>Methanobacteriota</taxon>
        <taxon>candidate division MSBL1</taxon>
    </lineage>
</organism>
<evidence type="ECO:0000256" key="3">
    <source>
        <dbReference type="ARBA" id="ARBA00022692"/>
    </source>
</evidence>
<keyword evidence="4 6" id="KW-1133">Transmembrane helix</keyword>
<feature type="transmembrane region" description="Helical" evidence="6">
    <location>
        <begin position="217"/>
        <end position="237"/>
    </location>
</feature>
<feature type="transmembrane region" description="Helical" evidence="6">
    <location>
        <begin position="299"/>
        <end position="318"/>
    </location>
</feature>
<comment type="subcellular location">
    <subcellularLocation>
        <location evidence="1">Cell membrane</location>
        <topology evidence="1">Multi-pass membrane protein</topology>
    </subcellularLocation>
</comment>
<dbReference type="AlphaFoldDB" id="A0A133U545"/>
<evidence type="ECO:0000256" key="6">
    <source>
        <dbReference type="SAM" id="Phobius"/>
    </source>
</evidence>
<keyword evidence="8" id="KW-1185">Reference proteome</keyword>
<evidence type="ECO:0000256" key="4">
    <source>
        <dbReference type="ARBA" id="ARBA00022989"/>
    </source>
</evidence>
<dbReference type="PANTHER" id="PTHR30482:SF20">
    <property type="entry name" value="HIGH-AFFINITY BRANCHED-CHAIN AMINO ACID TRANSPORT SYSTEM PERMEASE PROTEIN LIVM"/>
    <property type="match status" value="1"/>
</dbReference>
<evidence type="ECO:0000313" key="8">
    <source>
        <dbReference type="Proteomes" id="UP000070589"/>
    </source>
</evidence>